<dbReference type="EMBL" id="HBNR01003803">
    <property type="protein sequence ID" value="CAE4562998.1"/>
    <property type="molecule type" value="Transcribed_RNA"/>
</dbReference>
<organism evidence="2">
    <name type="scientific">Alexandrium monilatum</name>
    <dbReference type="NCBI Taxonomy" id="311494"/>
    <lineage>
        <taxon>Eukaryota</taxon>
        <taxon>Sar</taxon>
        <taxon>Alveolata</taxon>
        <taxon>Dinophyceae</taxon>
        <taxon>Gonyaulacales</taxon>
        <taxon>Pyrocystaceae</taxon>
        <taxon>Alexandrium</taxon>
    </lineage>
</organism>
<name>A0A6T0RL79_9DINO</name>
<reference evidence="2" key="1">
    <citation type="submission" date="2021-01" db="EMBL/GenBank/DDBJ databases">
        <authorList>
            <person name="Corre E."/>
            <person name="Pelletier E."/>
            <person name="Niang G."/>
            <person name="Scheremetjew M."/>
            <person name="Finn R."/>
            <person name="Kale V."/>
            <person name="Holt S."/>
            <person name="Cochrane G."/>
            <person name="Meng A."/>
            <person name="Brown T."/>
            <person name="Cohen L."/>
        </authorList>
    </citation>
    <scope>NUCLEOTIDE SEQUENCE</scope>
    <source>
        <strain evidence="2">CCMP3105</strain>
    </source>
</reference>
<dbReference type="GO" id="GO:0005815">
    <property type="term" value="C:microtubule organizing center"/>
    <property type="evidence" value="ECO:0007669"/>
    <property type="project" value="TreeGrafter"/>
</dbReference>
<evidence type="ECO:0000313" key="2">
    <source>
        <dbReference type="EMBL" id="CAE4562998.1"/>
    </source>
</evidence>
<dbReference type="AlphaFoldDB" id="A0A6T0RL79"/>
<feature type="region of interest" description="Disordered" evidence="1">
    <location>
        <begin position="315"/>
        <end position="342"/>
    </location>
</feature>
<dbReference type="InterPro" id="IPR052778">
    <property type="entry name" value="Centrosome-WD_assoc"/>
</dbReference>
<dbReference type="PANTHER" id="PTHR16220">
    <property type="entry name" value="WD REPEAT PROTEIN 8-RELATED"/>
    <property type="match status" value="1"/>
</dbReference>
<evidence type="ECO:0000313" key="3">
    <source>
        <dbReference type="EMBL" id="CAE4562999.1"/>
    </source>
</evidence>
<dbReference type="InterPro" id="IPR015943">
    <property type="entry name" value="WD40/YVTN_repeat-like_dom_sf"/>
</dbReference>
<proteinExistence type="predicted"/>
<evidence type="ECO:0000256" key="1">
    <source>
        <dbReference type="SAM" id="MobiDB-lite"/>
    </source>
</evidence>
<dbReference type="PANTHER" id="PTHR16220:SF0">
    <property type="entry name" value="WD REPEAT-CONTAINING PROTEIN WRAP73"/>
    <property type="match status" value="1"/>
</dbReference>
<accession>A0A6T0RL79</accession>
<sequence length="487" mass="52802">MEQISFSEVHKQVLGEWAPDGRHLAAVSQNRLLVRGGNSLKLVQVYVCLDKVERIEWSPDSEFLLTEIVGRSVVQVWSLNDADWACRIDEGAAGVARARWGTSSAHVLIVSDFQLYLKVWSLSDQGAVTQIRHPKYGNKGLSFSHDGCLLALLRRTQCQDSVAVFSCQESFRQVADISIGGDFSDLRWMPGNGAILLWERPSRSTRLVWYSPDGQLLGQVDEFKLLRSVFLSPSLEIAAVGGFDGSLHLVNGVTRAPLTKFTHDLKAACVETAESDVAVFREVFVGGGASPQDTDGANATVHAAARGGTVRYTRLPNPSSVQVPAERPGAEPAIDEDGLPRQGVGAAAWSPDERYIATKHDGMPTAVWVWDLGCLALVALLIHRTPVRSFSWDTCGGLHGGSPRLALTTAVDPLIFFWSPEEARVVSSPIPAPSLQWRCDGQALLLQDRQCACVCWAITPSTWHTAAAAEDGDEAAGARQGAARAKE</sequence>
<dbReference type="EMBL" id="HBNR01003804">
    <property type="protein sequence ID" value="CAE4562999.1"/>
    <property type="molecule type" value="Transcribed_RNA"/>
</dbReference>
<dbReference type="GO" id="GO:1990811">
    <property type="term" value="C:MWP complex"/>
    <property type="evidence" value="ECO:0007669"/>
    <property type="project" value="TreeGrafter"/>
</dbReference>
<gene>
    <name evidence="2" type="ORF">AMON00008_LOCUS2617</name>
    <name evidence="3" type="ORF">AMON00008_LOCUS2618</name>
</gene>
<protein>
    <submittedName>
        <fullName evidence="2">Uncharacterized protein</fullName>
    </submittedName>
</protein>
<dbReference type="SUPFAM" id="SSF50978">
    <property type="entry name" value="WD40 repeat-like"/>
    <property type="match status" value="1"/>
</dbReference>
<dbReference type="Gene3D" id="2.130.10.10">
    <property type="entry name" value="YVTN repeat-like/Quinoprotein amine dehydrogenase"/>
    <property type="match status" value="2"/>
</dbReference>
<dbReference type="InterPro" id="IPR036322">
    <property type="entry name" value="WD40_repeat_dom_sf"/>
</dbReference>